<dbReference type="InterPro" id="IPR035905">
    <property type="entry name" value="Barstar-like_sf"/>
</dbReference>
<dbReference type="Proteomes" id="UP000314251">
    <property type="component" value="Unassembled WGS sequence"/>
</dbReference>
<dbReference type="AlphaFoldDB" id="A0A5N6AB50"/>
<proteinExistence type="inferred from homology"/>
<dbReference type="Pfam" id="PF01337">
    <property type="entry name" value="Barstar"/>
    <property type="match status" value="1"/>
</dbReference>
<comment type="similarity">
    <text evidence="1">Belongs to the barstar family.</text>
</comment>
<evidence type="ECO:0000313" key="3">
    <source>
        <dbReference type="EMBL" id="KAB8164728.1"/>
    </source>
</evidence>
<dbReference type="SUPFAM" id="SSF52038">
    <property type="entry name" value="Barstar-related"/>
    <property type="match status" value="1"/>
</dbReference>
<dbReference type="EMBL" id="VDLY02000009">
    <property type="protein sequence ID" value="KAB8164728.1"/>
    <property type="molecule type" value="Genomic_DNA"/>
</dbReference>
<reference evidence="3" key="1">
    <citation type="submission" date="2019-10" db="EMBL/GenBank/DDBJ databases">
        <title>Nonomuraea sp. nov., isolated from Phyllanthus amarus.</title>
        <authorList>
            <person name="Klykleung N."/>
            <person name="Tanasupawat S."/>
        </authorList>
    </citation>
    <scope>NUCLEOTIDE SEQUENCE [LARGE SCALE GENOMIC DNA]</scope>
    <source>
        <strain evidence="3">3MP-10</strain>
    </source>
</reference>
<name>A0A5N6AB50_9ACTN</name>
<comment type="caution">
    <text evidence="3">The sequence shown here is derived from an EMBL/GenBank/DDBJ whole genome shotgun (WGS) entry which is preliminary data.</text>
</comment>
<dbReference type="Gene3D" id="3.30.370.10">
    <property type="entry name" value="Barstar-like"/>
    <property type="match status" value="1"/>
</dbReference>
<protein>
    <recommendedName>
        <fullName evidence="2">Barstar (barnase inhibitor) domain-containing protein</fullName>
    </recommendedName>
</protein>
<evidence type="ECO:0000256" key="1">
    <source>
        <dbReference type="ARBA" id="ARBA00006845"/>
    </source>
</evidence>
<organism evidence="3 4">
    <name type="scientific">Streptomyces mimosae</name>
    <dbReference type="NCBI Taxonomy" id="2586635"/>
    <lineage>
        <taxon>Bacteria</taxon>
        <taxon>Bacillati</taxon>
        <taxon>Actinomycetota</taxon>
        <taxon>Actinomycetes</taxon>
        <taxon>Kitasatosporales</taxon>
        <taxon>Streptomycetaceae</taxon>
        <taxon>Streptomyces</taxon>
    </lineage>
</organism>
<evidence type="ECO:0000313" key="4">
    <source>
        <dbReference type="Proteomes" id="UP000314251"/>
    </source>
</evidence>
<keyword evidence="4" id="KW-1185">Reference proteome</keyword>
<dbReference type="OrthoDB" id="8859549at2"/>
<gene>
    <name evidence="3" type="ORF">FH607_015825</name>
</gene>
<sequence length="283" mass="30985">MTDRSFVPPQDDLPAFALAGEDASELGTFRKLSGFFTGTESAYEEFERWGEERGGRITFEIDDLRPPPTGARLLTGSDLNSHVGNLLLNIEGRTGETIGTYHVAACEVLSRSAQADGTCRLLLAGEVGSLPHHRALSVWMAWRSGPPVELRHWVAIPPGQREGWVEVASLYQGGGRQDRGDGQHHRDVIRLPGKDIEDLASFFCALGEAVNGPGGYFGSNPMALEDCLLGGYGLTPPCSILWEDSSVARRHLARRVMTGAGEATYFEILRDTLERHQVRLVLE</sequence>
<accession>A0A5N6AB50</accession>
<dbReference type="InterPro" id="IPR000468">
    <property type="entry name" value="Barstar"/>
</dbReference>
<evidence type="ECO:0000259" key="2">
    <source>
        <dbReference type="Pfam" id="PF01337"/>
    </source>
</evidence>
<feature type="domain" description="Barstar (barnase inhibitor)" evidence="2">
    <location>
        <begin position="188"/>
        <end position="254"/>
    </location>
</feature>